<dbReference type="PANTHER" id="PTHR30511">
    <property type="entry name" value="ALANINE RACEMASE"/>
    <property type="match status" value="1"/>
</dbReference>
<dbReference type="EMBL" id="VBAP01000116">
    <property type="protein sequence ID" value="TMI71296.1"/>
    <property type="molecule type" value="Genomic_DNA"/>
</dbReference>
<dbReference type="Gene3D" id="3.20.20.10">
    <property type="entry name" value="Alanine racemase"/>
    <property type="match status" value="1"/>
</dbReference>
<dbReference type="Pfam" id="PF00842">
    <property type="entry name" value="Ala_racemase_C"/>
    <property type="match status" value="1"/>
</dbReference>
<dbReference type="Pfam" id="PF01168">
    <property type="entry name" value="Ala_racemase_N"/>
    <property type="match status" value="1"/>
</dbReference>
<dbReference type="InterPro" id="IPR000821">
    <property type="entry name" value="Ala_racemase"/>
</dbReference>
<reference evidence="8 9" key="1">
    <citation type="journal article" date="2019" name="Nat. Microbiol.">
        <title>Mediterranean grassland soil C-N compound turnover is dependent on rainfall and depth, and is mediated by genomically divergent microorganisms.</title>
        <authorList>
            <person name="Diamond S."/>
            <person name="Andeer P.F."/>
            <person name="Li Z."/>
            <person name="Crits-Christoph A."/>
            <person name="Burstein D."/>
            <person name="Anantharaman K."/>
            <person name="Lane K.R."/>
            <person name="Thomas B.C."/>
            <person name="Pan C."/>
            <person name="Northen T.R."/>
            <person name="Banfield J.F."/>
        </authorList>
    </citation>
    <scope>NUCLEOTIDE SEQUENCE [LARGE SCALE GENOMIC DNA]</scope>
    <source>
        <strain evidence="8">NP_8</strain>
    </source>
</reference>
<dbReference type="HAMAP" id="MF_01201">
    <property type="entry name" value="Ala_racemase"/>
    <property type="match status" value="1"/>
</dbReference>
<dbReference type="InterPro" id="IPR011079">
    <property type="entry name" value="Ala_racemase_C"/>
</dbReference>
<feature type="modified residue" description="N6-(pyridoxal phosphate)lysine" evidence="4 5">
    <location>
        <position position="75"/>
    </location>
</feature>
<evidence type="ECO:0000256" key="2">
    <source>
        <dbReference type="ARBA" id="ARBA00022898"/>
    </source>
</evidence>
<evidence type="ECO:0000313" key="8">
    <source>
        <dbReference type="EMBL" id="TMI71296.1"/>
    </source>
</evidence>
<dbReference type="SUPFAM" id="SSF51419">
    <property type="entry name" value="PLP-binding barrel"/>
    <property type="match status" value="1"/>
</dbReference>
<comment type="pathway">
    <text evidence="4">Amino-acid biosynthesis; D-alanine biosynthesis; D-alanine from L-alanine: step 1/1.</text>
</comment>
<accession>A0A537IK36</accession>
<dbReference type="FunFam" id="3.20.20.10:FF:000002">
    <property type="entry name" value="Alanine racemase"/>
    <property type="match status" value="1"/>
</dbReference>
<dbReference type="InterPro" id="IPR001608">
    <property type="entry name" value="Ala_racemase_N"/>
</dbReference>
<name>A0A537IK36_9BACT</name>
<protein>
    <recommendedName>
        <fullName evidence="4">Alanine racemase</fullName>
        <ecNumber evidence="4">5.1.1.1</ecNumber>
    </recommendedName>
</protein>
<dbReference type="InterPro" id="IPR020622">
    <property type="entry name" value="Ala_racemase_pyridoxalP-BS"/>
</dbReference>
<feature type="binding site" evidence="4 6">
    <location>
        <position position="345"/>
    </location>
    <ligand>
        <name>substrate</name>
    </ligand>
</feature>
<evidence type="ECO:0000256" key="3">
    <source>
        <dbReference type="ARBA" id="ARBA00023235"/>
    </source>
</evidence>
<feature type="domain" description="Alanine racemase C-terminal" evidence="7">
    <location>
        <begin position="276"/>
        <end position="399"/>
    </location>
</feature>
<dbReference type="NCBIfam" id="TIGR00492">
    <property type="entry name" value="alr"/>
    <property type="match status" value="1"/>
</dbReference>
<dbReference type="InterPro" id="IPR009006">
    <property type="entry name" value="Ala_racemase/Decarboxylase_C"/>
</dbReference>
<comment type="function">
    <text evidence="4">Catalyzes the interconversion of L-alanine and D-alanine. May also act on other amino acids.</text>
</comment>
<dbReference type="Proteomes" id="UP000318834">
    <property type="component" value="Unassembled WGS sequence"/>
</dbReference>
<dbReference type="PANTHER" id="PTHR30511:SF0">
    <property type="entry name" value="ALANINE RACEMASE, CATABOLIC-RELATED"/>
    <property type="match status" value="1"/>
</dbReference>
<comment type="catalytic activity">
    <reaction evidence="4">
        <text>L-alanine = D-alanine</text>
        <dbReference type="Rhea" id="RHEA:20249"/>
        <dbReference type="ChEBI" id="CHEBI:57416"/>
        <dbReference type="ChEBI" id="CHEBI:57972"/>
        <dbReference type="EC" id="5.1.1.1"/>
    </reaction>
</comment>
<gene>
    <name evidence="8" type="primary">alr</name>
    <name evidence="8" type="ORF">E6H05_12760</name>
</gene>
<keyword evidence="2 4" id="KW-0663">Pyridoxal phosphate</keyword>
<dbReference type="PRINTS" id="PR00992">
    <property type="entry name" value="ALARACEMASE"/>
</dbReference>
<dbReference type="GO" id="GO:0005829">
    <property type="term" value="C:cytosol"/>
    <property type="evidence" value="ECO:0007669"/>
    <property type="project" value="TreeGrafter"/>
</dbReference>
<evidence type="ECO:0000256" key="4">
    <source>
        <dbReference type="HAMAP-Rule" id="MF_01201"/>
    </source>
</evidence>
<dbReference type="GO" id="GO:0008784">
    <property type="term" value="F:alanine racemase activity"/>
    <property type="evidence" value="ECO:0007669"/>
    <property type="project" value="UniProtKB-UniRule"/>
</dbReference>
<dbReference type="GO" id="GO:0030632">
    <property type="term" value="P:D-alanine biosynthetic process"/>
    <property type="evidence" value="ECO:0007669"/>
    <property type="project" value="UniProtKB-UniRule"/>
</dbReference>
<sequence length="404" mass="43030">MGEGIIIKRKRADTKMRPRDHVAARSREAITPLAPSAETTTLRAWAEVDLAAIARNIQAVRRLLSRSCRLMAVVKADAYGHGVVPVCRAALAADAAWLGVATLGEGVALRLGEISAPILVLGGLTAGEVADATAHGLSISITSQEMAEIVLRHAGAVPPVHLKVDTGMTRLGLFPEDVPVLLDRLTAKGVPVEGCYTQLACADEPDHVMTQEQLVRFRPALEAIRARVPRALIHVANSAGALTSPHTHFDMVRVGLAMYGLYPSPQMASLGSLHPAMRLYSRVVRTARVGPGTAVSYGAAYRTKTSTTIATIACGYADGYPRLAGERGEVLIRGRRHRIAGRVCMDHLMVDVGDHSVEAGDVAQLFGDAISADEVAAWAQTISYEILCGVGLRVPRIYVHNGVS</sequence>
<feature type="active site" description="Proton acceptor; specific for D-alanine" evidence="4">
    <location>
        <position position="75"/>
    </location>
</feature>
<dbReference type="InterPro" id="IPR029066">
    <property type="entry name" value="PLP-binding_barrel"/>
</dbReference>
<dbReference type="SMART" id="SM01005">
    <property type="entry name" value="Ala_racemase_C"/>
    <property type="match status" value="1"/>
</dbReference>
<evidence type="ECO:0000259" key="7">
    <source>
        <dbReference type="SMART" id="SM01005"/>
    </source>
</evidence>
<proteinExistence type="inferred from homology"/>
<dbReference type="SUPFAM" id="SSF50621">
    <property type="entry name" value="Alanine racemase C-terminal domain-like"/>
    <property type="match status" value="1"/>
</dbReference>
<dbReference type="AlphaFoldDB" id="A0A537IK36"/>
<evidence type="ECO:0000256" key="6">
    <source>
        <dbReference type="PIRSR" id="PIRSR600821-52"/>
    </source>
</evidence>
<dbReference type="PROSITE" id="PS00395">
    <property type="entry name" value="ALANINE_RACEMASE"/>
    <property type="match status" value="1"/>
</dbReference>
<feature type="binding site" evidence="4 6">
    <location>
        <position position="170"/>
    </location>
    <ligand>
        <name>substrate</name>
    </ligand>
</feature>
<comment type="caution">
    <text evidence="8">The sequence shown here is derived from an EMBL/GenBank/DDBJ whole genome shotgun (WGS) entry which is preliminary data.</text>
</comment>
<keyword evidence="3 4" id="KW-0413">Isomerase</keyword>
<feature type="active site" description="Proton acceptor; specific for L-alanine" evidence="4">
    <location>
        <position position="297"/>
    </location>
</feature>
<dbReference type="UniPathway" id="UPA00042">
    <property type="reaction ID" value="UER00497"/>
</dbReference>
<dbReference type="Gene3D" id="2.40.37.10">
    <property type="entry name" value="Lyase, Ornithine Decarboxylase, Chain A, domain 1"/>
    <property type="match status" value="1"/>
</dbReference>
<evidence type="ECO:0000313" key="9">
    <source>
        <dbReference type="Proteomes" id="UP000318834"/>
    </source>
</evidence>
<dbReference type="CDD" id="cd00430">
    <property type="entry name" value="PLPDE_III_AR"/>
    <property type="match status" value="1"/>
</dbReference>
<organism evidence="8 9">
    <name type="scientific">Candidatus Segetimicrobium genomatis</name>
    <dbReference type="NCBI Taxonomy" id="2569760"/>
    <lineage>
        <taxon>Bacteria</taxon>
        <taxon>Bacillati</taxon>
        <taxon>Candidatus Sysuimicrobiota</taxon>
        <taxon>Candidatus Sysuimicrobiia</taxon>
        <taxon>Candidatus Sysuimicrobiales</taxon>
        <taxon>Candidatus Segetimicrobiaceae</taxon>
        <taxon>Candidatus Segetimicrobium</taxon>
    </lineage>
</organism>
<comment type="cofactor">
    <cofactor evidence="1 4 5">
        <name>pyridoxal 5'-phosphate</name>
        <dbReference type="ChEBI" id="CHEBI:597326"/>
    </cofactor>
</comment>
<comment type="similarity">
    <text evidence="4">Belongs to the alanine racemase family.</text>
</comment>
<evidence type="ECO:0000256" key="5">
    <source>
        <dbReference type="PIRSR" id="PIRSR600821-50"/>
    </source>
</evidence>
<dbReference type="GO" id="GO:0030170">
    <property type="term" value="F:pyridoxal phosphate binding"/>
    <property type="evidence" value="ECO:0007669"/>
    <property type="project" value="UniProtKB-UniRule"/>
</dbReference>
<evidence type="ECO:0000256" key="1">
    <source>
        <dbReference type="ARBA" id="ARBA00001933"/>
    </source>
</evidence>
<dbReference type="EC" id="5.1.1.1" evidence="4"/>